<feature type="domain" description="Creatinase N-terminal" evidence="5">
    <location>
        <begin position="8"/>
        <end position="133"/>
    </location>
</feature>
<comment type="similarity">
    <text evidence="3">Belongs to the peptidase M24B family.</text>
</comment>
<dbReference type="GO" id="GO:0004177">
    <property type="term" value="F:aminopeptidase activity"/>
    <property type="evidence" value="ECO:0007669"/>
    <property type="project" value="UniProtKB-KW"/>
</dbReference>
<name>A0A933MIU3_UNCT6</name>
<dbReference type="PANTHER" id="PTHR46112">
    <property type="entry name" value="AMINOPEPTIDASE"/>
    <property type="match status" value="1"/>
</dbReference>
<evidence type="ECO:0000259" key="4">
    <source>
        <dbReference type="Pfam" id="PF00557"/>
    </source>
</evidence>
<dbReference type="AlphaFoldDB" id="A0A933MIU3"/>
<evidence type="ECO:0000313" key="7">
    <source>
        <dbReference type="Proteomes" id="UP000736328"/>
    </source>
</evidence>
<keyword evidence="6" id="KW-0645">Protease</keyword>
<dbReference type="PROSITE" id="PS00491">
    <property type="entry name" value="PROLINE_PEPTIDASE"/>
    <property type="match status" value="1"/>
</dbReference>
<accession>A0A933MIU3</accession>
<dbReference type="Gene3D" id="3.40.350.10">
    <property type="entry name" value="Creatinase/prolidase N-terminal domain"/>
    <property type="match status" value="1"/>
</dbReference>
<dbReference type="EMBL" id="JACQXR010000023">
    <property type="protein sequence ID" value="MBI4725989.1"/>
    <property type="molecule type" value="Genomic_DNA"/>
</dbReference>
<organism evidence="6 7">
    <name type="scientific">candidate division TA06 bacterium</name>
    <dbReference type="NCBI Taxonomy" id="2250710"/>
    <lineage>
        <taxon>Bacteria</taxon>
        <taxon>Bacteria division TA06</taxon>
    </lineage>
</organism>
<evidence type="ECO:0000256" key="3">
    <source>
        <dbReference type="RuleBase" id="RU000590"/>
    </source>
</evidence>
<gene>
    <name evidence="6" type="ORF">HY768_01985</name>
</gene>
<dbReference type="InterPro" id="IPR050659">
    <property type="entry name" value="Peptidase_M24B"/>
</dbReference>
<proteinExistence type="inferred from homology"/>
<evidence type="ECO:0000256" key="2">
    <source>
        <dbReference type="ARBA" id="ARBA00022801"/>
    </source>
</evidence>
<dbReference type="Pfam" id="PF01321">
    <property type="entry name" value="Creatinase_N"/>
    <property type="match status" value="1"/>
</dbReference>
<sequence length="360" mass="39558">MFDIHRQRINGIRKALAAQKADGIIITSLINIRYLTGYTGSSGLLWISKRQAVFFTDFRYQEQVKREVKGARSVIIKKGIWEELFLNSDFKKAKRIGFEKNDLKYHQYESLQKELKNKKLLPLAGLPEELRKIKDPDEIKKIARAAAIADRAFSRIVKIVKPGMTELEVSYKLESIMKTLGASGPSFDIIVGSGPNSALPHAQPSERKIRKGDFIVFDFGAVYRGYHSDMTRTVCVGQPSPRHLMVYNTVLKSQLAGLKALKAGIKGQEADGAARSVIDSAGYAKYFGHGLGHGVGLEVHEAPGVGSKSANLLPANSVVTVEPGVYLPGWGGVRIEDLAAVTAKGCRILSKSPKELIVIK</sequence>
<dbReference type="Pfam" id="PF00557">
    <property type="entry name" value="Peptidase_M24"/>
    <property type="match status" value="1"/>
</dbReference>
<comment type="caution">
    <text evidence="6">The sequence shown here is derived from an EMBL/GenBank/DDBJ whole genome shotgun (WGS) entry which is preliminary data.</text>
</comment>
<keyword evidence="2" id="KW-0378">Hydrolase</keyword>
<dbReference type="CDD" id="cd01092">
    <property type="entry name" value="APP-like"/>
    <property type="match status" value="1"/>
</dbReference>
<dbReference type="InterPro" id="IPR029149">
    <property type="entry name" value="Creatin/AminoP/Spt16_N"/>
</dbReference>
<evidence type="ECO:0000313" key="6">
    <source>
        <dbReference type="EMBL" id="MBI4725989.1"/>
    </source>
</evidence>
<evidence type="ECO:0000259" key="5">
    <source>
        <dbReference type="Pfam" id="PF01321"/>
    </source>
</evidence>
<dbReference type="Proteomes" id="UP000736328">
    <property type="component" value="Unassembled WGS sequence"/>
</dbReference>
<reference evidence="6" key="1">
    <citation type="submission" date="2020-07" db="EMBL/GenBank/DDBJ databases">
        <title>Huge and variable diversity of episymbiotic CPR bacteria and DPANN archaea in groundwater ecosystems.</title>
        <authorList>
            <person name="He C.Y."/>
            <person name="Keren R."/>
            <person name="Whittaker M."/>
            <person name="Farag I.F."/>
            <person name="Doudna J."/>
            <person name="Cate J.H.D."/>
            <person name="Banfield J.F."/>
        </authorList>
    </citation>
    <scope>NUCLEOTIDE SEQUENCE</scope>
    <source>
        <strain evidence="6">NC_groundwater_1520_Pr4_B-0.1um_53_5</strain>
    </source>
</reference>
<evidence type="ECO:0000256" key="1">
    <source>
        <dbReference type="ARBA" id="ARBA00022723"/>
    </source>
</evidence>
<dbReference type="SUPFAM" id="SSF55920">
    <property type="entry name" value="Creatinase/aminopeptidase"/>
    <property type="match status" value="1"/>
</dbReference>
<feature type="domain" description="Peptidase M24" evidence="4">
    <location>
        <begin position="141"/>
        <end position="343"/>
    </location>
</feature>
<dbReference type="Gene3D" id="3.90.230.10">
    <property type="entry name" value="Creatinase/methionine aminopeptidase superfamily"/>
    <property type="match status" value="1"/>
</dbReference>
<dbReference type="InterPro" id="IPR001131">
    <property type="entry name" value="Peptidase_M24B_aminopep-P_CS"/>
</dbReference>
<dbReference type="PANTHER" id="PTHR46112:SF3">
    <property type="entry name" value="AMINOPEPTIDASE YPDF"/>
    <property type="match status" value="1"/>
</dbReference>
<dbReference type="SUPFAM" id="SSF53092">
    <property type="entry name" value="Creatinase/prolidase N-terminal domain"/>
    <property type="match status" value="1"/>
</dbReference>
<protein>
    <submittedName>
        <fullName evidence="6">Aminopeptidase P family protein</fullName>
    </submittedName>
</protein>
<dbReference type="InterPro" id="IPR036005">
    <property type="entry name" value="Creatinase/aminopeptidase-like"/>
</dbReference>
<keyword evidence="1 3" id="KW-0479">Metal-binding</keyword>
<keyword evidence="6" id="KW-0031">Aminopeptidase</keyword>
<dbReference type="GO" id="GO:0046872">
    <property type="term" value="F:metal ion binding"/>
    <property type="evidence" value="ECO:0007669"/>
    <property type="project" value="UniProtKB-KW"/>
</dbReference>
<dbReference type="InterPro" id="IPR000587">
    <property type="entry name" value="Creatinase_N"/>
</dbReference>
<dbReference type="InterPro" id="IPR000994">
    <property type="entry name" value="Pept_M24"/>
</dbReference>